<dbReference type="PANTHER" id="PTHR10131">
    <property type="entry name" value="TNF RECEPTOR ASSOCIATED FACTOR"/>
    <property type="match status" value="1"/>
</dbReference>
<dbReference type="InterPro" id="IPR002083">
    <property type="entry name" value="MATH/TRAF_dom"/>
</dbReference>
<dbReference type="Gene3D" id="3.30.40.10">
    <property type="entry name" value="Zinc/RING finger domain, C3HC4 (zinc finger)"/>
    <property type="match status" value="1"/>
</dbReference>
<dbReference type="EMBL" id="JADBJN010000001">
    <property type="protein sequence ID" value="KAG5683518.1"/>
    <property type="molecule type" value="Genomic_DNA"/>
</dbReference>
<dbReference type="PANTHER" id="PTHR10131:SF138">
    <property type="entry name" value="RE66324P"/>
    <property type="match status" value="1"/>
</dbReference>
<evidence type="ECO:0000259" key="2">
    <source>
        <dbReference type="PROSITE" id="PS50144"/>
    </source>
</evidence>
<comment type="caution">
    <text evidence="3">The sequence shown here is derived from an EMBL/GenBank/DDBJ whole genome shotgun (WGS) entry which is preliminary data.</text>
</comment>
<evidence type="ECO:0000313" key="3">
    <source>
        <dbReference type="EMBL" id="KAG5683518.1"/>
    </source>
</evidence>
<sequence>MDTKVTFQKTSCYFCNEWLDDKSVKDHLLTCGQVLEKCPYNCLSYIQRKNMDKHLKNCAKRDLAPKHHINSGDVELVGERLASIEENLTFLRKSLNEEIQMRHEMIVELGHLKKRNQITDEWSSKVSEVLNLLQKRIEEEKECRQLEIKDFHGVIDGLLKQFQEIKGFRKEITRTLENIETKIVSKSNSNGDVVIEATAAASGDWQTSCKRLENEIQRLRFQSSDDMNDCVKYIAAINDKLNQIEILQQNQHNYTDDGLMHSLSRLDVFENELRTTSGLLNNLNDRHLKTDYNVKQLLNTVNEIEDKSDKLEKQTEIFKELVYETKQNLSDLEEHLRVQRQFNMITNIRGHLIWRINHFSKKLNDAKESEVPIKSPLFSNKHYGYALRLDVFLNGIGTWKNRNLIACLTVVNGEYDTLLPWPCKLKADIILRDQPEDLNNATDITKLVITKKRNDRLEYQNQFIHIPHQIINSGTYIRNDSIVLEVKIVKTYDSNTLKGPNTPTNSGTPTTQII</sequence>
<keyword evidence="1" id="KW-0175">Coiled coil</keyword>
<feature type="domain" description="MATH" evidence="2">
    <location>
        <begin position="349"/>
        <end position="488"/>
    </location>
</feature>
<reference evidence="3" key="1">
    <citation type="submission" date="2021-03" db="EMBL/GenBank/DDBJ databases">
        <title>Chromosome level genome of the anhydrobiotic midge Polypedilum vanderplanki.</title>
        <authorList>
            <person name="Yoshida Y."/>
            <person name="Kikawada T."/>
            <person name="Gusev O."/>
        </authorList>
    </citation>
    <scope>NUCLEOTIDE SEQUENCE</scope>
    <source>
        <strain evidence="3">NIAS01</strain>
        <tissue evidence="3">Whole body or cell culture</tissue>
    </source>
</reference>
<accession>A0A9J6CPJ3</accession>
<protein>
    <recommendedName>
        <fullName evidence="2">MATH domain-containing protein</fullName>
    </recommendedName>
</protein>
<dbReference type="OrthoDB" id="1737200at2759"/>
<dbReference type="PROSITE" id="PS50144">
    <property type="entry name" value="MATH"/>
    <property type="match status" value="1"/>
</dbReference>
<proteinExistence type="predicted"/>
<feature type="coiled-coil region" evidence="1">
    <location>
        <begin position="266"/>
        <end position="321"/>
    </location>
</feature>
<evidence type="ECO:0000256" key="1">
    <source>
        <dbReference type="SAM" id="Coils"/>
    </source>
</evidence>
<name>A0A9J6CPJ3_POLVA</name>
<gene>
    <name evidence="3" type="ORF">PVAND_012792</name>
</gene>
<dbReference type="InterPro" id="IPR008974">
    <property type="entry name" value="TRAF-like"/>
</dbReference>
<dbReference type="Gene3D" id="2.60.210.10">
    <property type="entry name" value="Apoptosis, Tumor Necrosis Factor Receptor Associated Protein 2, Chain A"/>
    <property type="match status" value="1"/>
</dbReference>
<dbReference type="Proteomes" id="UP001107558">
    <property type="component" value="Chromosome 1"/>
</dbReference>
<evidence type="ECO:0000313" key="4">
    <source>
        <dbReference type="Proteomes" id="UP001107558"/>
    </source>
</evidence>
<dbReference type="AlphaFoldDB" id="A0A9J6CPJ3"/>
<dbReference type="InterPro" id="IPR013083">
    <property type="entry name" value="Znf_RING/FYVE/PHD"/>
</dbReference>
<dbReference type="SUPFAM" id="SSF49599">
    <property type="entry name" value="TRAF domain-like"/>
    <property type="match status" value="1"/>
</dbReference>
<dbReference type="Pfam" id="PF22486">
    <property type="entry name" value="MATH_2"/>
    <property type="match status" value="1"/>
</dbReference>
<keyword evidence="4" id="KW-1185">Reference proteome</keyword>
<organism evidence="3 4">
    <name type="scientific">Polypedilum vanderplanki</name>
    <name type="common">Sleeping chironomid midge</name>
    <dbReference type="NCBI Taxonomy" id="319348"/>
    <lineage>
        <taxon>Eukaryota</taxon>
        <taxon>Metazoa</taxon>
        <taxon>Ecdysozoa</taxon>
        <taxon>Arthropoda</taxon>
        <taxon>Hexapoda</taxon>
        <taxon>Insecta</taxon>
        <taxon>Pterygota</taxon>
        <taxon>Neoptera</taxon>
        <taxon>Endopterygota</taxon>
        <taxon>Diptera</taxon>
        <taxon>Nematocera</taxon>
        <taxon>Chironomoidea</taxon>
        <taxon>Chironomidae</taxon>
        <taxon>Chironominae</taxon>
        <taxon>Polypedilum</taxon>
        <taxon>Polypedilum</taxon>
    </lineage>
</organism>